<accession>A0A8B7AZH8</accession>
<proteinExistence type="predicted"/>
<keyword evidence="1" id="KW-1185">Reference proteome</keyword>
<sequence length="437" mass="48318">MGEYEQVTSLDTKSFKVKAKSNTMTPEAQKQLRSELESLKSQLQAQTKAFEFLNHSVTMLEKESCLQQIKIQQLEEVLSPAGCQAQKELNKWDLEQGRQELYGALAQGLQGLQKTLKDNEEVQQARTNRCLQLLAQEIQNSKKFLWEELELVREEVILIYQKLQTQEEEITENLANIKKMQKMQVKCRKVLTKMKQQGLEACMESEGTPRGSSSWKDDLHKELSDIWSAVHLLQNSIDSFTMSSGGHHKSASLRGHKGHPCLSPPPPSWDSDSDLEQDPCQTSMNKSCSFPSDPFSRAPEAPPRITLMRRRISPPHMVMQMSPMRPRPSAKAQARSLRCAERPDPVRGVSVSSSSHRASRRSVRPAVPGRLGGAEAQAAATSICQLCGWGTGPRAPTLACLGLSFCNRAMGVTIIPALLAARGGCESVGVAAACGKP</sequence>
<reference evidence="2" key="1">
    <citation type="submission" date="2025-08" db="UniProtKB">
        <authorList>
            <consortium name="RefSeq"/>
        </authorList>
    </citation>
    <scope>IDENTIFICATION</scope>
</reference>
<dbReference type="RefSeq" id="XP_007951791.2">
    <property type="nucleotide sequence ID" value="XM_007953600.2"/>
</dbReference>
<dbReference type="PANTHER" id="PTHR34533:SF1">
    <property type="entry name" value="COILED-COIL DOMAIN-CONTAINING PROTEIN 159"/>
    <property type="match status" value="1"/>
</dbReference>
<dbReference type="CTD" id="126075"/>
<dbReference type="PANTHER" id="PTHR34533">
    <property type="entry name" value="TRANSMEMBRANE PROTEIN CCDC163"/>
    <property type="match status" value="1"/>
</dbReference>
<dbReference type="InterPro" id="IPR039284">
    <property type="entry name" value="CCDC159/163"/>
</dbReference>
<dbReference type="AlphaFoldDB" id="A0A8B7AZH8"/>
<protein>
    <submittedName>
        <fullName evidence="2">Coiled-coil domain-containing protein 159</fullName>
    </submittedName>
</protein>
<organism evidence="1 2">
    <name type="scientific">Orycteropus afer afer</name>
    <dbReference type="NCBI Taxonomy" id="1230840"/>
    <lineage>
        <taxon>Eukaryota</taxon>
        <taxon>Metazoa</taxon>
        <taxon>Chordata</taxon>
        <taxon>Craniata</taxon>
        <taxon>Vertebrata</taxon>
        <taxon>Euteleostomi</taxon>
        <taxon>Mammalia</taxon>
        <taxon>Eutheria</taxon>
        <taxon>Afrotheria</taxon>
        <taxon>Tubulidentata</taxon>
        <taxon>Orycteropodidae</taxon>
        <taxon>Orycteropus</taxon>
    </lineage>
</organism>
<evidence type="ECO:0000313" key="1">
    <source>
        <dbReference type="Proteomes" id="UP000694850"/>
    </source>
</evidence>
<dbReference type="Proteomes" id="UP000694850">
    <property type="component" value="Unplaced"/>
</dbReference>
<dbReference type="OrthoDB" id="8935875at2759"/>
<dbReference type="GeneID" id="103207903"/>
<evidence type="ECO:0000313" key="2">
    <source>
        <dbReference type="RefSeq" id="XP_007951791.2"/>
    </source>
</evidence>
<name>A0A8B7AZH8_ORYAF</name>
<gene>
    <name evidence="2" type="primary">CCDC159</name>
</gene>